<reference evidence="1" key="1">
    <citation type="submission" date="2022-07" db="EMBL/GenBank/DDBJ databases">
        <title>The genome of Lyophyllum shimeji provides insight into the initial evolution of ectomycorrhizal fungal genome.</title>
        <authorList>
            <person name="Kobayashi Y."/>
            <person name="Shibata T."/>
            <person name="Hirakawa H."/>
            <person name="Shigenobu S."/>
            <person name="Nishiyama T."/>
            <person name="Yamada A."/>
            <person name="Hasebe M."/>
            <person name="Kawaguchi M."/>
        </authorList>
    </citation>
    <scope>NUCLEOTIDE SEQUENCE</scope>
    <source>
        <strain evidence="1">AT787</strain>
    </source>
</reference>
<gene>
    <name evidence="1" type="ORF">LshimejAT787_0103610</name>
</gene>
<dbReference type="OrthoDB" id="3352776at2759"/>
<dbReference type="EMBL" id="BRPK01000001">
    <property type="protein sequence ID" value="GLB33477.1"/>
    <property type="molecule type" value="Genomic_DNA"/>
</dbReference>
<organism evidence="1 2">
    <name type="scientific">Lyophyllum shimeji</name>
    <name type="common">Hon-shimeji</name>
    <name type="synonym">Tricholoma shimeji</name>
    <dbReference type="NCBI Taxonomy" id="47721"/>
    <lineage>
        <taxon>Eukaryota</taxon>
        <taxon>Fungi</taxon>
        <taxon>Dikarya</taxon>
        <taxon>Basidiomycota</taxon>
        <taxon>Agaricomycotina</taxon>
        <taxon>Agaricomycetes</taxon>
        <taxon>Agaricomycetidae</taxon>
        <taxon>Agaricales</taxon>
        <taxon>Tricholomatineae</taxon>
        <taxon>Lyophyllaceae</taxon>
        <taxon>Lyophyllum</taxon>
    </lineage>
</organism>
<name>A0A9P3UHY3_LYOSH</name>
<evidence type="ECO:0000313" key="2">
    <source>
        <dbReference type="Proteomes" id="UP001063166"/>
    </source>
</evidence>
<comment type="caution">
    <text evidence="1">The sequence shown here is derived from an EMBL/GenBank/DDBJ whole genome shotgun (WGS) entry which is preliminary data.</text>
</comment>
<sequence length="155" mass="17558">MRPSRSELLSTAQQFGDDFSNKKEITVLLSHFSTTHKATAIEHGEPALAPFLGRPFVGIGGVREYFETIASLLSYEEMHFSEFVVDPEARKVAMKGRARFTWMSTGESWDETFSYILDFDEDRKVAVYQVWADSGAAYLASKGKLDDTRKKKDET</sequence>
<evidence type="ECO:0000313" key="1">
    <source>
        <dbReference type="EMBL" id="GLB33477.1"/>
    </source>
</evidence>
<dbReference type="Gene3D" id="3.10.450.50">
    <property type="match status" value="1"/>
</dbReference>
<dbReference type="SUPFAM" id="SSF54427">
    <property type="entry name" value="NTF2-like"/>
    <property type="match status" value="1"/>
</dbReference>
<dbReference type="InterPro" id="IPR032710">
    <property type="entry name" value="NTF2-like_dom_sf"/>
</dbReference>
<keyword evidence="2" id="KW-1185">Reference proteome</keyword>
<accession>A0A9P3UHY3</accession>
<protein>
    <recommendedName>
        <fullName evidence="3">SnoaL-like domain-containing protein</fullName>
    </recommendedName>
</protein>
<evidence type="ECO:0008006" key="3">
    <source>
        <dbReference type="Google" id="ProtNLM"/>
    </source>
</evidence>
<dbReference type="AlphaFoldDB" id="A0A9P3UHY3"/>
<proteinExistence type="predicted"/>
<dbReference type="Proteomes" id="UP001063166">
    <property type="component" value="Unassembled WGS sequence"/>
</dbReference>